<reference evidence="2 3" key="1">
    <citation type="submission" date="2014-02" db="EMBL/GenBank/DDBJ databases">
        <title>The small core and large imbalanced accessory genome model reveals a collaborative survival strategy of Sorangium cellulosum strains in nature.</title>
        <authorList>
            <person name="Han K."/>
            <person name="Peng R."/>
            <person name="Blom J."/>
            <person name="Li Y.-Z."/>
        </authorList>
    </citation>
    <scope>NUCLEOTIDE SEQUENCE [LARGE SCALE GENOMIC DNA]</scope>
    <source>
        <strain evidence="2 3">So0157-18</strain>
    </source>
</reference>
<organism evidence="2 3">
    <name type="scientific">Sorangium cellulosum</name>
    <name type="common">Polyangium cellulosum</name>
    <dbReference type="NCBI Taxonomy" id="56"/>
    <lineage>
        <taxon>Bacteria</taxon>
        <taxon>Pseudomonadati</taxon>
        <taxon>Myxococcota</taxon>
        <taxon>Polyangia</taxon>
        <taxon>Polyangiales</taxon>
        <taxon>Polyangiaceae</taxon>
        <taxon>Sorangium</taxon>
    </lineage>
</organism>
<evidence type="ECO:0000313" key="3">
    <source>
        <dbReference type="Proteomes" id="UP000075604"/>
    </source>
</evidence>
<proteinExistence type="predicted"/>
<gene>
    <name evidence="2" type="ORF">BE04_11980</name>
</gene>
<evidence type="ECO:0000256" key="1">
    <source>
        <dbReference type="SAM" id="MobiDB-lite"/>
    </source>
</evidence>
<comment type="caution">
    <text evidence="2">The sequence shown here is derived from an EMBL/GenBank/DDBJ whole genome shotgun (WGS) entry which is preliminary data.</text>
</comment>
<protein>
    <submittedName>
        <fullName evidence="2">Uncharacterized protein</fullName>
    </submittedName>
</protein>
<sequence length="108" mass="10827">MVRERGGARVLTLVRVAAVVVGAPGSDGNSLDLDDLPTFQAGSCGGCFKVGQAVNVEGGSADLTPGNSEAVRGPGDTELGMARDLPALDDGASPYPGVSPRGDFVKNV</sequence>
<name>A0A150PB38_SORCE</name>
<feature type="region of interest" description="Disordered" evidence="1">
    <location>
        <begin position="87"/>
        <end position="108"/>
    </location>
</feature>
<accession>A0A150PB38</accession>
<dbReference type="EMBL" id="JELX01003238">
    <property type="protein sequence ID" value="KYF52893.1"/>
    <property type="molecule type" value="Genomic_DNA"/>
</dbReference>
<dbReference type="AlphaFoldDB" id="A0A150PB38"/>
<evidence type="ECO:0000313" key="2">
    <source>
        <dbReference type="EMBL" id="KYF52893.1"/>
    </source>
</evidence>
<dbReference type="Proteomes" id="UP000075604">
    <property type="component" value="Unassembled WGS sequence"/>
</dbReference>